<reference evidence="1" key="1">
    <citation type="journal article" date="2013" name="Genetics">
        <title>The draft genome and transcriptome of Panagrellus redivivus are shaped by the harsh demands of a free-living lifestyle.</title>
        <authorList>
            <person name="Srinivasan J."/>
            <person name="Dillman A.R."/>
            <person name="Macchietto M.G."/>
            <person name="Heikkinen L."/>
            <person name="Lakso M."/>
            <person name="Fracchia K.M."/>
            <person name="Antoshechkin I."/>
            <person name="Mortazavi A."/>
            <person name="Wong G."/>
            <person name="Sternberg P.W."/>
        </authorList>
    </citation>
    <scope>NUCLEOTIDE SEQUENCE [LARGE SCALE GENOMIC DNA]</scope>
    <source>
        <strain evidence="1">MT8872</strain>
    </source>
</reference>
<evidence type="ECO:0000313" key="2">
    <source>
        <dbReference type="WBParaSite" id="Pan_g11123.t1"/>
    </source>
</evidence>
<dbReference type="WBParaSite" id="Pan_g11123.t1">
    <property type="protein sequence ID" value="Pan_g11123.t1"/>
    <property type="gene ID" value="Pan_g11123"/>
</dbReference>
<dbReference type="AlphaFoldDB" id="A0A7E4UQ59"/>
<evidence type="ECO:0000313" key="1">
    <source>
        <dbReference type="Proteomes" id="UP000492821"/>
    </source>
</evidence>
<proteinExistence type="predicted"/>
<sequence length="68" mass="7300">MRRRSKEQCFIALTASMSSGCHQPVINMLFRSGRQGIQQAIALRMCVCSFTESILAAGGSGGPGPKIR</sequence>
<name>A0A7E4UQ59_PANRE</name>
<dbReference type="PROSITE" id="PS51257">
    <property type="entry name" value="PROKAR_LIPOPROTEIN"/>
    <property type="match status" value="1"/>
</dbReference>
<organism evidence="1 2">
    <name type="scientific">Panagrellus redivivus</name>
    <name type="common">Microworm</name>
    <dbReference type="NCBI Taxonomy" id="6233"/>
    <lineage>
        <taxon>Eukaryota</taxon>
        <taxon>Metazoa</taxon>
        <taxon>Ecdysozoa</taxon>
        <taxon>Nematoda</taxon>
        <taxon>Chromadorea</taxon>
        <taxon>Rhabditida</taxon>
        <taxon>Tylenchina</taxon>
        <taxon>Panagrolaimomorpha</taxon>
        <taxon>Panagrolaimoidea</taxon>
        <taxon>Panagrolaimidae</taxon>
        <taxon>Panagrellus</taxon>
    </lineage>
</organism>
<dbReference type="Proteomes" id="UP000492821">
    <property type="component" value="Unassembled WGS sequence"/>
</dbReference>
<keyword evidence="1" id="KW-1185">Reference proteome</keyword>
<protein>
    <submittedName>
        <fullName evidence="2">Secreted protein</fullName>
    </submittedName>
</protein>
<accession>A0A7E4UQ59</accession>
<reference evidence="2" key="2">
    <citation type="submission" date="2020-10" db="UniProtKB">
        <authorList>
            <consortium name="WormBaseParasite"/>
        </authorList>
    </citation>
    <scope>IDENTIFICATION</scope>
</reference>